<organism evidence="1 2">
    <name type="scientific">Apodospora peruviana</name>
    <dbReference type="NCBI Taxonomy" id="516989"/>
    <lineage>
        <taxon>Eukaryota</taxon>
        <taxon>Fungi</taxon>
        <taxon>Dikarya</taxon>
        <taxon>Ascomycota</taxon>
        <taxon>Pezizomycotina</taxon>
        <taxon>Sordariomycetes</taxon>
        <taxon>Sordariomycetidae</taxon>
        <taxon>Sordariales</taxon>
        <taxon>Lasiosphaeriaceae</taxon>
        <taxon>Apodospora</taxon>
    </lineage>
</organism>
<reference evidence="1" key="1">
    <citation type="journal article" date="2023" name="Mol. Phylogenet. Evol.">
        <title>Genome-scale phylogeny and comparative genomics of the fungal order Sordariales.</title>
        <authorList>
            <person name="Hensen N."/>
            <person name="Bonometti L."/>
            <person name="Westerberg I."/>
            <person name="Brannstrom I.O."/>
            <person name="Guillou S."/>
            <person name="Cros-Aarteil S."/>
            <person name="Calhoun S."/>
            <person name="Haridas S."/>
            <person name="Kuo A."/>
            <person name="Mondo S."/>
            <person name="Pangilinan J."/>
            <person name="Riley R."/>
            <person name="LaButti K."/>
            <person name="Andreopoulos B."/>
            <person name="Lipzen A."/>
            <person name="Chen C."/>
            <person name="Yan M."/>
            <person name="Daum C."/>
            <person name="Ng V."/>
            <person name="Clum A."/>
            <person name="Steindorff A."/>
            <person name="Ohm R.A."/>
            <person name="Martin F."/>
            <person name="Silar P."/>
            <person name="Natvig D.O."/>
            <person name="Lalanne C."/>
            <person name="Gautier V."/>
            <person name="Ament-Velasquez S.L."/>
            <person name="Kruys A."/>
            <person name="Hutchinson M.I."/>
            <person name="Powell A.J."/>
            <person name="Barry K."/>
            <person name="Miller A.N."/>
            <person name="Grigoriev I.V."/>
            <person name="Debuchy R."/>
            <person name="Gladieux P."/>
            <person name="Hiltunen Thoren M."/>
            <person name="Johannesson H."/>
        </authorList>
    </citation>
    <scope>NUCLEOTIDE SEQUENCE</scope>
    <source>
        <strain evidence="1">CBS 118394</strain>
    </source>
</reference>
<name>A0AAE0M103_9PEZI</name>
<keyword evidence="2" id="KW-1185">Reference proteome</keyword>
<accession>A0AAE0M103</accession>
<dbReference type="Proteomes" id="UP001283341">
    <property type="component" value="Unassembled WGS sequence"/>
</dbReference>
<proteinExistence type="predicted"/>
<reference evidence="1" key="2">
    <citation type="submission" date="2023-06" db="EMBL/GenBank/DDBJ databases">
        <authorList>
            <consortium name="Lawrence Berkeley National Laboratory"/>
            <person name="Haridas S."/>
            <person name="Hensen N."/>
            <person name="Bonometti L."/>
            <person name="Westerberg I."/>
            <person name="Brannstrom I.O."/>
            <person name="Guillou S."/>
            <person name="Cros-Aarteil S."/>
            <person name="Calhoun S."/>
            <person name="Kuo A."/>
            <person name="Mondo S."/>
            <person name="Pangilinan J."/>
            <person name="Riley R."/>
            <person name="Labutti K."/>
            <person name="Andreopoulos B."/>
            <person name="Lipzen A."/>
            <person name="Chen C."/>
            <person name="Yanf M."/>
            <person name="Daum C."/>
            <person name="Ng V."/>
            <person name="Clum A."/>
            <person name="Steindorff A."/>
            <person name="Ohm R."/>
            <person name="Martin F."/>
            <person name="Silar P."/>
            <person name="Natvig D."/>
            <person name="Lalanne C."/>
            <person name="Gautier V."/>
            <person name="Ament-Velasquez S.L."/>
            <person name="Kruys A."/>
            <person name="Hutchinson M.I."/>
            <person name="Powell A.J."/>
            <person name="Barry K."/>
            <person name="Miller A.N."/>
            <person name="Grigoriev I.V."/>
            <person name="Debuchy R."/>
            <person name="Gladieux P."/>
            <person name="Thoren M.H."/>
            <person name="Johannesson H."/>
        </authorList>
    </citation>
    <scope>NUCLEOTIDE SEQUENCE</scope>
    <source>
        <strain evidence="1">CBS 118394</strain>
    </source>
</reference>
<dbReference type="AlphaFoldDB" id="A0AAE0M103"/>
<evidence type="ECO:0000313" key="2">
    <source>
        <dbReference type="Proteomes" id="UP001283341"/>
    </source>
</evidence>
<gene>
    <name evidence="1" type="ORF">B0H66DRAFT_334521</name>
</gene>
<protein>
    <submittedName>
        <fullName evidence="1">Uncharacterized protein</fullName>
    </submittedName>
</protein>
<dbReference type="EMBL" id="JAUEDM010000006">
    <property type="protein sequence ID" value="KAK3315122.1"/>
    <property type="molecule type" value="Genomic_DNA"/>
</dbReference>
<comment type="caution">
    <text evidence="1">The sequence shown here is derived from an EMBL/GenBank/DDBJ whole genome shotgun (WGS) entry which is preliminary data.</text>
</comment>
<evidence type="ECO:0000313" key="1">
    <source>
        <dbReference type="EMBL" id="KAK3315122.1"/>
    </source>
</evidence>
<sequence>MLILFSTSKSRIFSVNPALSRDRLKSLPLSPGLSRKSGAVGNSSECYAASHGMDSSSPVWQPSRNFTRLTLHKNGASKSLGETATIAPLGTVTPPSLQLVGTLPSVRHLSTVLVGFDMPRQQQRTMIMQGGSATTNLCLFYSICINRATFTLAAHTSNGNCNRSRFDLATDNTPLDFGTCPSKSCLYVASELDSNATLPNTTNQTGGSVASQQIDAFSISPSSVNSFHGSYTYAEPCLDLGCV</sequence>